<dbReference type="InterPro" id="IPR025997">
    <property type="entry name" value="SBP_2_dom"/>
</dbReference>
<comment type="similarity">
    <text evidence="2">Belongs to the bacterial solute-binding protein 2 family.</text>
</comment>
<feature type="chain" id="PRO_5045469999" evidence="4">
    <location>
        <begin position="35"/>
        <end position="319"/>
    </location>
</feature>
<gene>
    <name evidence="6" type="ORF">PTKU64_92720</name>
</gene>
<organism evidence="6 7">
    <name type="scientific">Paraburkholderia terrae</name>
    <dbReference type="NCBI Taxonomy" id="311230"/>
    <lineage>
        <taxon>Bacteria</taxon>
        <taxon>Pseudomonadati</taxon>
        <taxon>Pseudomonadota</taxon>
        <taxon>Betaproteobacteria</taxon>
        <taxon>Burkholderiales</taxon>
        <taxon>Burkholderiaceae</taxon>
        <taxon>Paraburkholderia</taxon>
    </lineage>
</organism>
<evidence type="ECO:0000256" key="4">
    <source>
        <dbReference type="SAM" id="SignalP"/>
    </source>
</evidence>
<dbReference type="RefSeq" id="WP_229517969.1">
    <property type="nucleotide sequence ID" value="NZ_AP024959.1"/>
</dbReference>
<dbReference type="Gene3D" id="3.40.50.2300">
    <property type="match status" value="2"/>
</dbReference>
<keyword evidence="7" id="KW-1185">Reference proteome</keyword>
<feature type="signal peptide" evidence="4">
    <location>
        <begin position="1"/>
        <end position="34"/>
    </location>
</feature>
<evidence type="ECO:0000256" key="2">
    <source>
        <dbReference type="ARBA" id="ARBA00007639"/>
    </source>
</evidence>
<evidence type="ECO:0000256" key="3">
    <source>
        <dbReference type="ARBA" id="ARBA00022729"/>
    </source>
</evidence>
<protein>
    <submittedName>
        <fullName evidence="6">Ribose ABC transporter substrate-binding protein</fullName>
    </submittedName>
</protein>
<evidence type="ECO:0000256" key="1">
    <source>
        <dbReference type="ARBA" id="ARBA00004196"/>
    </source>
</evidence>
<geneLocation type="plasmid" evidence="6 7">
    <name>pPT365</name>
</geneLocation>
<evidence type="ECO:0000313" key="6">
    <source>
        <dbReference type="EMBL" id="BCZ85597.1"/>
    </source>
</evidence>
<evidence type="ECO:0000259" key="5">
    <source>
        <dbReference type="Pfam" id="PF13407"/>
    </source>
</evidence>
<dbReference type="PANTHER" id="PTHR46847:SF2">
    <property type="entry name" value="ABC TRANSPORTER SUGAR-BINDING PROTEIN"/>
    <property type="match status" value="1"/>
</dbReference>
<comment type="subcellular location">
    <subcellularLocation>
        <location evidence="1">Cell envelope</location>
    </subcellularLocation>
</comment>
<keyword evidence="6" id="KW-0614">Plasmid</keyword>
<feature type="domain" description="Periplasmic binding protein" evidence="5">
    <location>
        <begin position="41"/>
        <end position="292"/>
    </location>
</feature>
<dbReference type="Proteomes" id="UP001319874">
    <property type="component" value="Plasmid pPT365"/>
</dbReference>
<keyword evidence="3 4" id="KW-0732">Signal</keyword>
<dbReference type="SUPFAM" id="SSF53822">
    <property type="entry name" value="Periplasmic binding protein-like I"/>
    <property type="match status" value="1"/>
</dbReference>
<dbReference type="Pfam" id="PF13407">
    <property type="entry name" value="Peripla_BP_4"/>
    <property type="match status" value="1"/>
</dbReference>
<proteinExistence type="inferred from homology"/>
<sequence>MNMFRFCFRHARLAAAMVSIGCGLAGFTPHAAHAQGEPLVIGMTAATMINPFYVAETEGVKRAAKQVGAKALIQFAEFSVENQSNQIDAFVRQKVSFIIVDAVDSDAIGPAVKRAKAAGIPVVAVDVATSGANATVTSDNVLAGFQSCQRLAKGMTGGRGNIVLLDGLPVSAVQDRMQGCRSALKAFPDVKVVAEQRTELSRESGLAVATDVLTAHPGVDGIFAANDPSAAGAELALKQKGNHHTIVTGVDGAKQAIDRIASSDGQIVATAAQDPDALGKRAVELGMELRRGANVSPTVEKVPTKLIDRGNVASYKPWG</sequence>
<dbReference type="EMBL" id="AP024959">
    <property type="protein sequence ID" value="BCZ85597.1"/>
    <property type="molecule type" value="Genomic_DNA"/>
</dbReference>
<reference evidence="6 7" key="1">
    <citation type="journal article" date="2022" name="Front. Microbiol.">
        <title>Identification and characterization of a novel class of self-sufficient cytochrome P450 hydroxylase involved in cyclohexanecarboxylate degradation in Paraburkholderia terrae strain KU-64.</title>
        <authorList>
            <person name="Yamamoto T."/>
            <person name="Hasegawa Y."/>
            <person name="Iwaki H."/>
        </authorList>
    </citation>
    <scope>NUCLEOTIDE SEQUENCE [LARGE SCALE GENOMIC DNA]</scope>
    <source>
        <strain evidence="6 7">KU-64</strain>
    </source>
</reference>
<dbReference type="InterPro" id="IPR028082">
    <property type="entry name" value="Peripla_BP_I"/>
</dbReference>
<accession>A0ABM7U2M9</accession>
<dbReference type="PANTHER" id="PTHR46847">
    <property type="entry name" value="D-ALLOSE-BINDING PERIPLASMIC PROTEIN-RELATED"/>
    <property type="match status" value="1"/>
</dbReference>
<evidence type="ECO:0000313" key="7">
    <source>
        <dbReference type="Proteomes" id="UP001319874"/>
    </source>
</evidence>
<name>A0ABM7U2M9_9BURK</name>